<evidence type="ECO:0000256" key="1">
    <source>
        <dbReference type="SAM" id="MobiDB-lite"/>
    </source>
</evidence>
<feature type="compositionally biased region" description="Basic residues" evidence="1">
    <location>
        <begin position="99"/>
        <end position="112"/>
    </location>
</feature>
<name>A0A875RT49_EENNA</name>
<sequence>MNVFYKGDKMDLFVFLDSEEAYHKWLKGDKTVPLSDVLSTFNVYTYLTKIGSEGVLLAASKQMMSEEFGNFESVEDEIIPKILREGKVQRKKIEEGKDMKKRRNSRSSNKKK</sequence>
<gene>
    <name evidence="3" type="ORF">FOA43_000463</name>
</gene>
<proteinExistence type="predicted"/>
<dbReference type="GeneID" id="62193864"/>
<dbReference type="AlphaFoldDB" id="A0A875RT49"/>
<dbReference type="Proteomes" id="UP000662931">
    <property type="component" value="Chromosome 1"/>
</dbReference>
<keyword evidence="4" id="KW-1185">Reference proteome</keyword>
<organism evidence="3 4">
    <name type="scientific">Eeniella nana</name>
    <name type="common">Yeast</name>
    <name type="synonym">Brettanomyces nanus</name>
    <dbReference type="NCBI Taxonomy" id="13502"/>
    <lineage>
        <taxon>Eukaryota</taxon>
        <taxon>Fungi</taxon>
        <taxon>Dikarya</taxon>
        <taxon>Ascomycota</taxon>
        <taxon>Saccharomycotina</taxon>
        <taxon>Pichiomycetes</taxon>
        <taxon>Pichiales</taxon>
        <taxon>Pichiaceae</taxon>
        <taxon>Brettanomyces</taxon>
    </lineage>
</organism>
<feature type="region of interest" description="Disordered" evidence="1">
    <location>
        <begin position="93"/>
        <end position="112"/>
    </location>
</feature>
<protein>
    <recommendedName>
        <fullName evidence="2">Ribosome maturation protein SDO1/SBDS N-terminal domain-containing protein</fullName>
    </recommendedName>
</protein>
<feature type="domain" description="Ribosome maturation protein SDO1/SBDS N-terminal" evidence="2">
    <location>
        <begin position="3"/>
        <end position="93"/>
    </location>
</feature>
<evidence type="ECO:0000259" key="2">
    <source>
        <dbReference type="Pfam" id="PF01172"/>
    </source>
</evidence>
<dbReference type="KEGG" id="bnn:FOA43_000463"/>
<dbReference type="SUPFAM" id="SSF89895">
    <property type="entry name" value="FYSH domain"/>
    <property type="match status" value="1"/>
</dbReference>
<dbReference type="RefSeq" id="XP_038776722.1">
    <property type="nucleotide sequence ID" value="XM_038920794.1"/>
</dbReference>
<dbReference type="InterPro" id="IPR036786">
    <property type="entry name" value="Ribosome_mat_SBDS_N_sf"/>
</dbReference>
<dbReference type="Gene3D" id="3.30.1250.10">
    <property type="entry name" value="Ribosome maturation protein SBDS, N-terminal domain"/>
    <property type="match status" value="1"/>
</dbReference>
<evidence type="ECO:0000313" key="3">
    <source>
        <dbReference type="EMBL" id="QPG73157.1"/>
    </source>
</evidence>
<accession>A0A875RT49</accession>
<dbReference type="InterPro" id="IPR019783">
    <property type="entry name" value="SDO1/SBDS_N"/>
</dbReference>
<evidence type="ECO:0000313" key="4">
    <source>
        <dbReference type="Proteomes" id="UP000662931"/>
    </source>
</evidence>
<reference evidence="3" key="1">
    <citation type="submission" date="2020-10" db="EMBL/GenBank/DDBJ databases">
        <authorList>
            <person name="Roach M.J.R."/>
        </authorList>
    </citation>
    <scope>NUCLEOTIDE SEQUENCE</scope>
    <source>
        <strain evidence="3">CBS 1945</strain>
    </source>
</reference>
<dbReference type="Pfam" id="PF01172">
    <property type="entry name" value="SBDS_N"/>
    <property type="match status" value="1"/>
</dbReference>
<dbReference type="EMBL" id="CP064812">
    <property type="protein sequence ID" value="QPG73157.1"/>
    <property type="molecule type" value="Genomic_DNA"/>
</dbReference>
<dbReference type="OrthoDB" id="2567806at2759"/>